<keyword evidence="3" id="KW-1185">Reference proteome</keyword>
<evidence type="ECO:0000313" key="2">
    <source>
        <dbReference type="EMBL" id="EAU41343.1"/>
    </source>
</evidence>
<comment type="caution">
    <text evidence="2">The sequence shown here is derived from an EMBL/GenBank/DDBJ whole genome shotgun (WGS) entry which is preliminary data.</text>
</comment>
<proteinExistence type="predicted"/>
<gene>
    <name evidence="2" type="ORF">FP2506_01210</name>
</gene>
<name>Q0G255_9HYPH</name>
<reference evidence="2 3" key="1">
    <citation type="journal article" date="2010" name="J. Bacteriol.">
        <title>Genome sequence of Fulvimarina pelagi HTCC2506T, a Mn(II)-oxidizing alphaproteobacterium possessing an aerobic anoxygenic photosynthetic gene cluster and Xanthorhodopsin.</title>
        <authorList>
            <person name="Kang I."/>
            <person name="Oh H.M."/>
            <person name="Lim S.I."/>
            <person name="Ferriera S."/>
            <person name="Giovannoni S.J."/>
            <person name="Cho J.C."/>
        </authorList>
    </citation>
    <scope>NUCLEOTIDE SEQUENCE [LARGE SCALE GENOMIC DNA]</scope>
    <source>
        <strain evidence="2 3">HTCC2506</strain>
    </source>
</reference>
<dbReference type="EMBL" id="AATP01000003">
    <property type="protein sequence ID" value="EAU41343.1"/>
    <property type="molecule type" value="Genomic_DNA"/>
</dbReference>
<dbReference type="Proteomes" id="UP000004310">
    <property type="component" value="Unassembled WGS sequence"/>
</dbReference>
<feature type="region of interest" description="Disordered" evidence="1">
    <location>
        <begin position="1"/>
        <end position="49"/>
    </location>
</feature>
<dbReference type="AlphaFoldDB" id="Q0G255"/>
<sequence length="49" mass="5456">MGDELDNADIESLNRSGSRTSNTRVALETEEQTEAVSRSSRVLPMRCRS</sequence>
<dbReference type="HOGENOM" id="CLU_3135987_0_0_5"/>
<feature type="compositionally biased region" description="Polar residues" evidence="1">
    <location>
        <begin position="13"/>
        <end position="24"/>
    </location>
</feature>
<organism evidence="2 3">
    <name type="scientific">Fulvimarina pelagi HTCC2506</name>
    <dbReference type="NCBI Taxonomy" id="314231"/>
    <lineage>
        <taxon>Bacteria</taxon>
        <taxon>Pseudomonadati</taxon>
        <taxon>Pseudomonadota</taxon>
        <taxon>Alphaproteobacteria</taxon>
        <taxon>Hyphomicrobiales</taxon>
        <taxon>Aurantimonadaceae</taxon>
        <taxon>Fulvimarina</taxon>
    </lineage>
</organism>
<protein>
    <submittedName>
        <fullName evidence="2">Uncharacterized protein</fullName>
    </submittedName>
</protein>
<evidence type="ECO:0000313" key="3">
    <source>
        <dbReference type="Proteomes" id="UP000004310"/>
    </source>
</evidence>
<accession>Q0G255</accession>
<evidence type="ECO:0000256" key="1">
    <source>
        <dbReference type="SAM" id="MobiDB-lite"/>
    </source>
</evidence>